<evidence type="ECO:0000313" key="8">
    <source>
        <dbReference type="EMBL" id="PIW36965.1"/>
    </source>
</evidence>
<sequence>MLKKSNRITTKFQFNLVRKYGIRHYLDFFQVNVLKPNNYEGPARVGFVVPNSIHKAAAKRNRVKRLLRESVRNRLTKLPENTWYVVSPNQKILKKTYEEIDSQINQFVQKISITR</sequence>
<organism evidence="8 9">
    <name type="scientific">Candidatus Kerfeldbacteria bacterium CG15_BIG_FIL_POST_REV_8_21_14_020_45_12</name>
    <dbReference type="NCBI Taxonomy" id="2014247"/>
    <lineage>
        <taxon>Bacteria</taxon>
        <taxon>Candidatus Kerfeldiibacteriota</taxon>
    </lineage>
</organism>
<evidence type="ECO:0000256" key="6">
    <source>
        <dbReference type="HAMAP-Rule" id="MF_00227"/>
    </source>
</evidence>
<dbReference type="GO" id="GO:0000049">
    <property type="term" value="F:tRNA binding"/>
    <property type="evidence" value="ECO:0007669"/>
    <property type="project" value="UniProtKB-UniRule"/>
</dbReference>
<protein>
    <recommendedName>
        <fullName evidence="6 7">Ribonuclease P protein component</fullName>
        <shortName evidence="6">RNase P protein</shortName>
        <shortName evidence="6">RNaseP protein</shortName>
        <ecNumber evidence="6 7">3.1.26.5</ecNumber>
    </recommendedName>
    <alternativeName>
        <fullName evidence="6">Protein C5</fullName>
    </alternativeName>
</protein>
<dbReference type="GO" id="GO:0004526">
    <property type="term" value="F:ribonuclease P activity"/>
    <property type="evidence" value="ECO:0007669"/>
    <property type="project" value="UniProtKB-UniRule"/>
</dbReference>
<dbReference type="Proteomes" id="UP000230292">
    <property type="component" value="Unassembled WGS sequence"/>
</dbReference>
<dbReference type="InterPro" id="IPR020568">
    <property type="entry name" value="Ribosomal_Su5_D2-typ_SF"/>
</dbReference>
<dbReference type="EC" id="3.1.26.5" evidence="6 7"/>
<accession>A0A2M7H408</accession>
<dbReference type="GO" id="GO:0001682">
    <property type="term" value="P:tRNA 5'-leader removal"/>
    <property type="evidence" value="ECO:0007669"/>
    <property type="project" value="UniProtKB-UniRule"/>
</dbReference>
<keyword evidence="1 6" id="KW-0819">tRNA processing</keyword>
<dbReference type="Pfam" id="PF00825">
    <property type="entry name" value="Ribonuclease_P"/>
    <property type="match status" value="1"/>
</dbReference>
<gene>
    <name evidence="6 8" type="primary">rnpA</name>
    <name evidence="8" type="ORF">COW24_02630</name>
</gene>
<comment type="similarity">
    <text evidence="6">Belongs to the RnpA family.</text>
</comment>
<dbReference type="InterPro" id="IPR014721">
    <property type="entry name" value="Ribsml_uS5_D2-typ_fold_subgr"/>
</dbReference>
<dbReference type="PANTHER" id="PTHR33992:SF1">
    <property type="entry name" value="RIBONUCLEASE P PROTEIN COMPONENT"/>
    <property type="match status" value="1"/>
</dbReference>
<comment type="function">
    <text evidence="6">RNaseP catalyzes the removal of the 5'-leader sequence from pre-tRNA to produce the mature 5'-terminus. It can also cleave other RNA substrates such as 4.5S RNA. The protein component plays an auxiliary but essential role in vivo by binding to the 5'-leader sequence and broadening the substrate specificity of the ribozyme.</text>
</comment>
<proteinExistence type="inferred from homology"/>
<dbReference type="EMBL" id="PFGC01000034">
    <property type="protein sequence ID" value="PIW36965.1"/>
    <property type="molecule type" value="Genomic_DNA"/>
</dbReference>
<evidence type="ECO:0000256" key="1">
    <source>
        <dbReference type="ARBA" id="ARBA00022694"/>
    </source>
</evidence>
<dbReference type="NCBIfam" id="TIGR00188">
    <property type="entry name" value="rnpA"/>
    <property type="match status" value="1"/>
</dbReference>
<dbReference type="AlphaFoldDB" id="A0A2M7H408"/>
<keyword evidence="5 6" id="KW-0694">RNA-binding</keyword>
<dbReference type="InterPro" id="IPR000100">
    <property type="entry name" value="RNase_P"/>
</dbReference>
<reference evidence="8 9" key="1">
    <citation type="submission" date="2017-09" db="EMBL/GenBank/DDBJ databases">
        <title>Depth-based differentiation of microbial function through sediment-hosted aquifers and enrichment of novel symbionts in the deep terrestrial subsurface.</title>
        <authorList>
            <person name="Probst A.J."/>
            <person name="Ladd B."/>
            <person name="Jarett J.K."/>
            <person name="Geller-Mcgrath D.E."/>
            <person name="Sieber C.M."/>
            <person name="Emerson J.B."/>
            <person name="Anantharaman K."/>
            <person name="Thomas B.C."/>
            <person name="Malmstrom R."/>
            <person name="Stieglmeier M."/>
            <person name="Klingl A."/>
            <person name="Woyke T."/>
            <person name="Ryan C.M."/>
            <person name="Banfield J.F."/>
        </authorList>
    </citation>
    <scope>NUCLEOTIDE SEQUENCE [LARGE SCALE GENOMIC DNA]</scope>
    <source>
        <strain evidence="8">CG15_BIG_FIL_POST_REV_8_21_14_020_45_12</strain>
    </source>
</reference>
<dbReference type="PANTHER" id="PTHR33992">
    <property type="entry name" value="RIBONUCLEASE P PROTEIN COMPONENT"/>
    <property type="match status" value="1"/>
</dbReference>
<keyword evidence="4 6" id="KW-0378">Hydrolase</keyword>
<dbReference type="SUPFAM" id="SSF54211">
    <property type="entry name" value="Ribosomal protein S5 domain 2-like"/>
    <property type="match status" value="1"/>
</dbReference>
<comment type="subunit">
    <text evidence="6">Consists of a catalytic RNA component (M1 or rnpB) and a protein subunit.</text>
</comment>
<evidence type="ECO:0000256" key="4">
    <source>
        <dbReference type="ARBA" id="ARBA00022801"/>
    </source>
</evidence>
<evidence type="ECO:0000256" key="3">
    <source>
        <dbReference type="ARBA" id="ARBA00022759"/>
    </source>
</evidence>
<keyword evidence="3 6" id="KW-0255">Endonuclease</keyword>
<dbReference type="GO" id="GO:0042781">
    <property type="term" value="F:3'-tRNA processing endoribonuclease activity"/>
    <property type="evidence" value="ECO:0007669"/>
    <property type="project" value="TreeGrafter"/>
</dbReference>
<evidence type="ECO:0000256" key="5">
    <source>
        <dbReference type="ARBA" id="ARBA00022884"/>
    </source>
</evidence>
<dbReference type="HAMAP" id="MF_00227">
    <property type="entry name" value="RNase_P"/>
    <property type="match status" value="1"/>
</dbReference>
<evidence type="ECO:0000256" key="2">
    <source>
        <dbReference type="ARBA" id="ARBA00022722"/>
    </source>
</evidence>
<dbReference type="Gene3D" id="3.30.230.10">
    <property type="match status" value="1"/>
</dbReference>
<name>A0A2M7H408_9BACT</name>
<comment type="caution">
    <text evidence="8">The sequence shown here is derived from an EMBL/GenBank/DDBJ whole genome shotgun (WGS) entry which is preliminary data.</text>
</comment>
<comment type="catalytic activity">
    <reaction evidence="6">
        <text>Endonucleolytic cleavage of RNA, removing 5'-extranucleotides from tRNA precursor.</text>
        <dbReference type="EC" id="3.1.26.5"/>
    </reaction>
</comment>
<evidence type="ECO:0000313" key="9">
    <source>
        <dbReference type="Proteomes" id="UP000230292"/>
    </source>
</evidence>
<dbReference type="GO" id="GO:0030677">
    <property type="term" value="C:ribonuclease P complex"/>
    <property type="evidence" value="ECO:0007669"/>
    <property type="project" value="TreeGrafter"/>
</dbReference>
<keyword evidence="2 6" id="KW-0540">Nuclease</keyword>
<evidence type="ECO:0000256" key="7">
    <source>
        <dbReference type="NCBIfam" id="TIGR00188"/>
    </source>
</evidence>